<protein>
    <recommendedName>
        <fullName evidence="2">MacB-like periplasmic core domain-containing protein</fullName>
    </recommendedName>
</protein>
<feature type="transmembrane region" description="Helical" evidence="1">
    <location>
        <begin position="275"/>
        <end position="293"/>
    </location>
</feature>
<dbReference type="AlphaFoldDB" id="A0A412TSM9"/>
<feature type="transmembrane region" description="Helical" evidence="1">
    <location>
        <begin position="16"/>
        <end position="39"/>
    </location>
</feature>
<accession>A0A412TSM9</accession>
<dbReference type="Proteomes" id="UP000284243">
    <property type="component" value="Unassembled WGS sequence"/>
</dbReference>
<dbReference type="Pfam" id="PF12704">
    <property type="entry name" value="MacB_PCD"/>
    <property type="match status" value="1"/>
</dbReference>
<feature type="domain" description="MacB-like periplasmic core" evidence="2">
    <location>
        <begin position="19"/>
        <end position="221"/>
    </location>
</feature>
<gene>
    <name evidence="3" type="ORF">DWW57_08445</name>
</gene>
<evidence type="ECO:0000259" key="2">
    <source>
        <dbReference type="Pfam" id="PF12704"/>
    </source>
</evidence>
<keyword evidence="1" id="KW-0812">Transmembrane</keyword>
<dbReference type="RefSeq" id="WP_118160250.1">
    <property type="nucleotide sequence ID" value="NZ_QRYC01000009.1"/>
</dbReference>
<keyword evidence="1" id="KW-0472">Membrane</keyword>
<dbReference type="EMBL" id="QRYC01000009">
    <property type="protein sequence ID" value="RGU56571.1"/>
    <property type="molecule type" value="Genomic_DNA"/>
</dbReference>
<proteinExistence type="predicted"/>
<dbReference type="InterPro" id="IPR025857">
    <property type="entry name" value="MacB_PCD"/>
</dbReference>
<keyword evidence="1" id="KW-1133">Transmembrane helix</keyword>
<organism evidence="3 4">
    <name type="scientific">Odoribacter splanchnicus</name>
    <dbReference type="NCBI Taxonomy" id="28118"/>
    <lineage>
        <taxon>Bacteria</taxon>
        <taxon>Pseudomonadati</taxon>
        <taxon>Bacteroidota</taxon>
        <taxon>Bacteroidia</taxon>
        <taxon>Bacteroidales</taxon>
        <taxon>Odoribacteraceae</taxon>
        <taxon>Odoribacter</taxon>
    </lineage>
</organism>
<evidence type="ECO:0000256" key="1">
    <source>
        <dbReference type="SAM" id="Phobius"/>
    </source>
</evidence>
<evidence type="ECO:0000313" key="4">
    <source>
        <dbReference type="Proteomes" id="UP000284243"/>
    </source>
</evidence>
<evidence type="ECO:0000313" key="3">
    <source>
        <dbReference type="EMBL" id="RGU56571.1"/>
    </source>
</evidence>
<comment type="caution">
    <text evidence="3">The sequence shown here is derived from an EMBL/GenBank/DDBJ whole genome shotgun (WGS) entry which is preliminary data.</text>
</comment>
<sequence length="301" mass="34686">MIDIKLFVRNLIHNKLYFAITVLGFAIALTFVLVLSVYIRQELSVDQFHQNKDRIYRVVDEEGSYWGAVIGSELQSKYPEIECYTRYYNQNYMVEIPHQEKILMQTALIDSSFFRMFSFPLIKGDPATVLLDKNNIVLTRSFAHKVYGSEDILGKEIVINGKHRLIVTGVMEDLPYNTHFGVTEGFVRFDLLADIWEMPRILEENGNSSFGLYLLTYPGTDIVSKKDIILRDFKSTYWKYRDGFSSKLDFEPLSAVYWGGKTSNSKTQGNSKTTLVGLSVIALLILILALRSYEKSVIYWK</sequence>
<name>A0A412TSM9_9BACT</name>
<reference evidence="3 4" key="1">
    <citation type="submission" date="2018-08" db="EMBL/GenBank/DDBJ databases">
        <title>A genome reference for cultivated species of the human gut microbiota.</title>
        <authorList>
            <person name="Zou Y."/>
            <person name="Xue W."/>
            <person name="Luo G."/>
        </authorList>
    </citation>
    <scope>NUCLEOTIDE SEQUENCE [LARGE SCALE GENOMIC DNA]</scope>
    <source>
        <strain evidence="3 4">AF16-14</strain>
    </source>
</reference>